<evidence type="ECO:0000256" key="4">
    <source>
        <dbReference type="ARBA" id="ARBA00023136"/>
    </source>
</evidence>
<name>A0A814I2T1_9BILA</name>
<dbReference type="InterPro" id="IPR036640">
    <property type="entry name" value="ABC1_TM_sf"/>
</dbReference>
<keyword evidence="2 5" id="KW-0812">Transmembrane</keyword>
<evidence type="ECO:0000313" key="8">
    <source>
        <dbReference type="EMBL" id="CAF1267230.1"/>
    </source>
</evidence>
<organism evidence="7 10">
    <name type="scientific">Adineta steineri</name>
    <dbReference type="NCBI Taxonomy" id="433720"/>
    <lineage>
        <taxon>Eukaryota</taxon>
        <taxon>Metazoa</taxon>
        <taxon>Spiralia</taxon>
        <taxon>Gnathifera</taxon>
        <taxon>Rotifera</taxon>
        <taxon>Eurotatoria</taxon>
        <taxon>Bdelloidea</taxon>
        <taxon>Adinetida</taxon>
        <taxon>Adinetidae</taxon>
        <taxon>Adineta</taxon>
    </lineage>
</organism>
<feature type="domain" description="ABC transmembrane type-1" evidence="6">
    <location>
        <begin position="21"/>
        <end position="99"/>
    </location>
</feature>
<evidence type="ECO:0000313" key="9">
    <source>
        <dbReference type="Proteomes" id="UP000663832"/>
    </source>
</evidence>
<dbReference type="SUPFAM" id="SSF90123">
    <property type="entry name" value="ABC transporter transmembrane region"/>
    <property type="match status" value="1"/>
</dbReference>
<dbReference type="PANTHER" id="PTHR24221:SF636">
    <property type="entry name" value="BILE SALT EXPORT PUMP"/>
    <property type="match status" value="1"/>
</dbReference>
<comment type="subcellular location">
    <subcellularLocation>
        <location evidence="1">Membrane</location>
        <topology evidence="1">Multi-pass membrane protein</topology>
    </subcellularLocation>
</comment>
<dbReference type="OrthoDB" id="6500128at2759"/>
<dbReference type="PROSITE" id="PS50929">
    <property type="entry name" value="ABC_TM1F"/>
    <property type="match status" value="1"/>
</dbReference>
<comment type="caution">
    <text evidence="7">The sequence shown here is derived from an EMBL/GenBank/DDBJ whole genome shotgun (WGS) entry which is preliminary data.</text>
</comment>
<evidence type="ECO:0000256" key="2">
    <source>
        <dbReference type="ARBA" id="ARBA00022692"/>
    </source>
</evidence>
<evidence type="ECO:0000256" key="5">
    <source>
        <dbReference type="SAM" id="Phobius"/>
    </source>
</evidence>
<keyword evidence="4 5" id="KW-0472">Membrane</keyword>
<dbReference type="Proteomes" id="UP000663832">
    <property type="component" value="Unassembled WGS sequence"/>
</dbReference>
<dbReference type="InterPro" id="IPR039421">
    <property type="entry name" value="Type_1_exporter"/>
</dbReference>
<evidence type="ECO:0000256" key="3">
    <source>
        <dbReference type="ARBA" id="ARBA00022989"/>
    </source>
</evidence>
<dbReference type="Pfam" id="PF00664">
    <property type="entry name" value="ABC_membrane"/>
    <property type="match status" value="1"/>
</dbReference>
<dbReference type="AlphaFoldDB" id="A0A814I2T1"/>
<evidence type="ECO:0000256" key="1">
    <source>
        <dbReference type="ARBA" id="ARBA00004141"/>
    </source>
</evidence>
<dbReference type="PANTHER" id="PTHR24221">
    <property type="entry name" value="ATP-BINDING CASSETTE SUB-FAMILY B"/>
    <property type="match status" value="1"/>
</dbReference>
<protein>
    <recommendedName>
        <fullName evidence="6">ABC transmembrane type-1 domain-containing protein</fullName>
    </recommendedName>
</protein>
<keyword evidence="9" id="KW-1185">Reference proteome</keyword>
<evidence type="ECO:0000313" key="7">
    <source>
        <dbReference type="EMBL" id="CAF1018364.1"/>
    </source>
</evidence>
<dbReference type="Proteomes" id="UP000663877">
    <property type="component" value="Unassembled WGS sequence"/>
</dbReference>
<keyword evidence="3 5" id="KW-1133">Transmembrane helix</keyword>
<sequence length="123" mass="13763">MNKPEWIFILCGCICNGAIQLVTGIVLSKLTASFFFGCSGKALTKRLRIKTFEISLRQDISYFDDLNNNTGTLCTRLSTEATAVQDATGIRFGILLQSFYSLADDLIRYTKLQNQQQPSKLIL</sequence>
<dbReference type="Gene3D" id="1.20.1560.10">
    <property type="entry name" value="ABC transporter type 1, transmembrane domain"/>
    <property type="match status" value="1"/>
</dbReference>
<proteinExistence type="predicted"/>
<gene>
    <name evidence="7" type="ORF">BJG266_LOCUS16860</name>
    <name evidence="8" type="ORF">QVE165_LOCUS29388</name>
</gene>
<dbReference type="InterPro" id="IPR011527">
    <property type="entry name" value="ABC1_TM_dom"/>
</dbReference>
<dbReference type="EMBL" id="CAJNOM010000235">
    <property type="protein sequence ID" value="CAF1267230.1"/>
    <property type="molecule type" value="Genomic_DNA"/>
</dbReference>
<evidence type="ECO:0000259" key="6">
    <source>
        <dbReference type="PROSITE" id="PS50929"/>
    </source>
</evidence>
<dbReference type="GO" id="GO:0005524">
    <property type="term" value="F:ATP binding"/>
    <property type="evidence" value="ECO:0007669"/>
    <property type="project" value="InterPro"/>
</dbReference>
<dbReference type="EMBL" id="CAJNOI010000079">
    <property type="protein sequence ID" value="CAF1018364.1"/>
    <property type="molecule type" value="Genomic_DNA"/>
</dbReference>
<dbReference type="GO" id="GO:0016324">
    <property type="term" value="C:apical plasma membrane"/>
    <property type="evidence" value="ECO:0007669"/>
    <property type="project" value="TreeGrafter"/>
</dbReference>
<feature type="transmembrane region" description="Helical" evidence="5">
    <location>
        <begin position="6"/>
        <end position="27"/>
    </location>
</feature>
<accession>A0A814I2T1</accession>
<dbReference type="GO" id="GO:0140359">
    <property type="term" value="F:ABC-type transporter activity"/>
    <property type="evidence" value="ECO:0007669"/>
    <property type="project" value="InterPro"/>
</dbReference>
<evidence type="ECO:0000313" key="10">
    <source>
        <dbReference type="Proteomes" id="UP000663877"/>
    </source>
</evidence>
<reference evidence="7" key="1">
    <citation type="submission" date="2021-02" db="EMBL/GenBank/DDBJ databases">
        <authorList>
            <person name="Nowell W R."/>
        </authorList>
    </citation>
    <scope>NUCLEOTIDE SEQUENCE</scope>
</reference>